<dbReference type="GO" id="GO:0008171">
    <property type="term" value="F:O-methyltransferase activity"/>
    <property type="evidence" value="ECO:0007669"/>
    <property type="project" value="InterPro"/>
</dbReference>
<evidence type="ECO:0000256" key="3">
    <source>
        <dbReference type="ARBA" id="ARBA00022691"/>
    </source>
</evidence>
<name>A0A318M0Y1_9PSEU</name>
<sequence>MTQEIWDAVDGYFSARLAPPDPVLDDALRACDAAGLPPIAVAPNQGKFLYLLARIARARSVLEIGTLGGYSTMWLARALPAGGKIVTLEVDPAHAEVARRNFANAGLSEVVDLRVGRALDTLPQLQGEAPFDLVFVDADKPSNPEYFRWALELTRPGSVIVIDNVVRGGAVADERSEDPSVRGTQHMTELIAAEPRVDATALQTVGVKGYDGLAIALVTG</sequence>
<dbReference type="InterPro" id="IPR029063">
    <property type="entry name" value="SAM-dependent_MTases_sf"/>
</dbReference>
<evidence type="ECO:0000256" key="1">
    <source>
        <dbReference type="ARBA" id="ARBA00022603"/>
    </source>
</evidence>
<evidence type="ECO:0000313" key="5">
    <source>
        <dbReference type="Proteomes" id="UP000247892"/>
    </source>
</evidence>
<dbReference type="PROSITE" id="PS51682">
    <property type="entry name" value="SAM_OMT_I"/>
    <property type="match status" value="1"/>
</dbReference>
<evidence type="ECO:0000256" key="2">
    <source>
        <dbReference type="ARBA" id="ARBA00022679"/>
    </source>
</evidence>
<dbReference type="CDD" id="cd02440">
    <property type="entry name" value="AdoMet_MTases"/>
    <property type="match status" value="1"/>
</dbReference>
<dbReference type="AlphaFoldDB" id="A0A318M0Y1"/>
<dbReference type="Gene3D" id="3.40.50.150">
    <property type="entry name" value="Vaccinia Virus protein VP39"/>
    <property type="match status" value="1"/>
</dbReference>
<dbReference type="RefSeq" id="WP_110342735.1">
    <property type="nucleotide sequence ID" value="NZ_MASU01000014.1"/>
</dbReference>
<dbReference type="PANTHER" id="PTHR10509">
    <property type="entry name" value="O-METHYLTRANSFERASE-RELATED"/>
    <property type="match status" value="1"/>
</dbReference>
<reference evidence="4 5" key="1">
    <citation type="submission" date="2016-07" db="EMBL/GenBank/DDBJ databases">
        <title>Draft genome sequence of Prauserella sp. YIM 121212, isolated from alkaline soil.</title>
        <authorList>
            <person name="Ruckert C."/>
            <person name="Albersmeier A."/>
            <person name="Jiang C.-L."/>
            <person name="Jiang Y."/>
            <person name="Kalinowski J."/>
            <person name="Schneider O."/>
            <person name="Winkler A."/>
            <person name="Zotchev S.B."/>
        </authorList>
    </citation>
    <scope>NUCLEOTIDE SEQUENCE [LARGE SCALE GENOMIC DNA]</scope>
    <source>
        <strain evidence="4 5">YIM 121212</strain>
    </source>
</reference>
<evidence type="ECO:0000313" key="4">
    <source>
        <dbReference type="EMBL" id="PXY21945.1"/>
    </source>
</evidence>
<dbReference type="GO" id="GO:0008757">
    <property type="term" value="F:S-adenosylmethionine-dependent methyltransferase activity"/>
    <property type="evidence" value="ECO:0007669"/>
    <property type="project" value="TreeGrafter"/>
</dbReference>
<organism evidence="4 5">
    <name type="scientific">Prauserella flavalba</name>
    <dbReference type="NCBI Taxonomy" id="1477506"/>
    <lineage>
        <taxon>Bacteria</taxon>
        <taxon>Bacillati</taxon>
        <taxon>Actinomycetota</taxon>
        <taxon>Actinomycetes</taxon>
        <taxon>Pseudonocardiales</taxon>
        <taxon>Pseudonocardiaceae</taxon>
        <taxon>Prauserella</taxon>
    </lineage>
</organism>
<gene>
    <name evidence="4" type="ORF">BA062_30855</name>
</gene>
<protein>
    <submittedName>
        <fullName evidence="4">Methyltransferase</fullName>
    </submittedName>
</protein>
<dbReference type="PANTHER" id="PTHR10509:SF14">
    <property type="entry name" value="CAFFEOYL-COA O-METHYLTRANSFERASE 3-RELATED"/>
    <property type="match status" value="1"/>
</dbReference>
<dbReference type="SUPFAM" id="SSF53335">
    <property type="entry name" value="S-adenosyl-L-methionine-dependent methyltransferases"/>
    <property type="match status" value="1"/>
</dbReference>
<accession>A0A318M0Y1</accession>
<dbReference type="EMBL" id="MASU01000014">
    <property type="protein sequence ID" value="PXY21945.1"/>
    <property type="molecule type" value="Genomic_DNA"/>
</dbReference>
<dbReference type="Pfam" id="PF01596">
    <property type="entry name" value="Methyltransf_3"/>
    <property type="match status" value="1"/>
</dbReference>
<dbReference type="InterPro" id="IPR050362">
    <property type="entry name" value="Cation-dep_OMT"/>
</dbReference>
<keyword evidence="3" id="KW-0949">S-adenosyl-L-methionine</keyword>
<comment type="caution">
    <text evidence="4">The sequence shown here is derived from an EMBL/GenBank/DDBJ whole genome shotgun (WGS) entry which is preliminary data.</text>
</comment>
<dbReference type="InterPro" id="IPR002935">
    <property type="entry name" value="SAM_O-MeTrfase"/>
</dbReference>
<dbReference type="Proteomes" id="UP000247892">
    <property type="component" value="Unassembled WGS sequence"/>
</dbReference>
<keyword evidence="1 4" id="KW-0489">Methyltransferase</keyword>
<keyword evidence="2 4" id="KW-0808">Transferase</keyword>
<dbReference type="OrthoDB" id="9799672at2"/>
<dbReference type="GO" id="GO:0032259">
    <property type="term" value="P:methylation"/>
    <property type="evidence" value="ECO:0007669"/>
    <property type="project" value="UniProtKB-KW"/>
</dbReference>
<proteinExistence type="predicted"/>
<keyword evidence="5" id="KW-1185">Reference proteome</keyword>